<keyword evidence="1" id="KW-0479">Metal-binding</keyword>
<dbReference type="AlphaFoldDB" id="A0AAV2DJ19"/>
<keyword evidence="7" id="KW-1185">Reference proteome</keyword>
<evidence type="ECO:0000256" key="1">
    <source>
        <dbReference type="ARBA" id="ARBA00022723"/>
    </source>
</evidence>
<evidence type="ECO:0000256" key="3">
    <source>
        <dbReference type="ARBA" id="ARBA00022833"/>
    </source>
</evidence>
<feature type="domain" description="B box-type" evidence="5">
    <location>
        <begin position="3"/>
        <end position="49"/>
    </location>
</feature>
<dbReference type="GO" id="GO:0008270">
    <property type="term" value="F:zinc ion binding"/>
    <property type="evidence" value="ECO:0007669"/>
    <property type="project" value="UniProtKB-KW"/>
</dbReference>
<dbReference type="InterPro" id="IPR049808">
    <property type="entry name" value="CONSTANS-like_Bbox1"/>
</dbReference>
<dbReference type="CDD" id="cd19821">
    <property type="entry name" value="Bbox1_BBX-like"/>
    <property type="match status" value="1"/>
</dbReference>
<dbReference type="Proteomes" id="UP001497516">
    <property type="component" value="Chromosome 3"/>
</dbReference>
<proteinExistence type="predicted"/>
<evidence type="ECO:0000313" key="7">
    <source>
        <dbReference type="Proteomes" id="UP001497516"/>
    </source>
</evidence>
<dbReference type="SMART" id="SM00336">
    <property type="entry name" value="BBOX"/>
    <property type="match status" value="1"/>
</dbReference>
<feature type="region of interest" description="Disordered" evidence="4">
    <location>
        <begin position="231"/>
        <end position="251"/>
    </location>
</feature>
<reference evidence="6 7" key="1">
    <citation type="submission" date="2024-04" db="EMBL/GenBank/DDBJ databases">
        <authorList>
            <person name="Fracassetti M."/>
        </authorList>
    </citation>
    <scope>NUCLEOTIDE SEQUENCE [LARGE SCALE GENOMIC DNA]</scope>
</reference>
<evidence type="ECO:0000313" key="6">
    <source>
        <dbReference type="EMBL" id="CAL1373943.1"/>
    </source>
</evidence>
<name>A0AAV2DJ19_9ROSI</name>
<dbReference type="PANTHER" id="PTHR31717">
    <property type="entry name" value="ZINC FINGER PROTEIN CONSTANS-LIKE 10"/>
    <property type="match status" value="1"/>
</dbReference>
<keyword evidence="3" id="KW-0862">Zinc</keyword>
<evidence type="ECO:0000256" key="2">
    <source>
        <dbReference type="ARBA" id="ARBA00022771"/>
    </source>
</evidence>
<dbReference type="EMBL" id="OZ034816">
    <property type="protein sequence ID" value="CAL1373943.1"/>
    <property type="molecule type" value="Genomic_DNA"/>
</dbReference>
<organism evidence="6 7">
    <name type="scientific">Linum trigynum</name>
    <dbReference type="NCBI Taxonomy" id="586398"/>
    <lineage>
        <taxon>Eukaryota</taxon>
        <taxon>Viridiplantae</taxon>
        <taxon>Streptophyta</taxon>
        <taxon>Embryophyta</taxon>
        <taxon>Tracheophyta</taxon>
        <taxon>Spermatophyta</taxon>
        <taxon>Magnoliopsida</taxon>
        <taxon>eudicotyledons</taxon>
        <taxon>Gunneridae</taxon>
        <taxon>Pentapetalae</taxon>
        <taxon>rosids</taxon>
        <taxon>fabids</taxon>
        <taxon>Malpighiales</taxon>
        <taxon>Linaceae</taxon>
        <taxon>Linum</taxon>
    </lineage>
</organism>
<gene>
    <name evidence="6" type="ORF">LTRI10_LOCUS15844</name>
</gene>
<accession>A0AAV2DJ19</accession>
<sequence length="251" mass="27218">MEDRAKICELCAGAPDVYCNSDDAFLCFNCDARVHQANFLVSRHLRLLLCRTCRCLTQNSVFGPRSLPYSAACASCSSSEVESVSSEQEMDSISCCSSSNPSESGSSTAKFPIRCDETVDQQRQGPRSNNAPPRSGACEGKIGAVFANWCRKVGVEADLVEPRAVQAMGLLSAGRIGRVLPLRLSLAAAFWFGARLSGDRSRQSLRRLAHVSGVPAELIVSVEAKLEQGFKGRGRSRRRPEPEEGWAESVV</sequence>
<protein>
    <recommendedName>
        <fullName evidence="5">B box-type domain-containing protein</fullName>
    </recommendedName>
</protein>
<keyword evidence="2" id="KW-0863">Zinc-finger</keyword>
<dbReference type="PANTHER" id="PTHR31717:SF81">
    <property type="entry name" value="B-BOX ZINC FINGER PROTEIN 32-LIKE"/>
    <property type="match status" value="1"/>
</dbReference>
<evidence type="ECO:0000256" key="4">
    <source>
        <dbReference type="SAM" id="MobiDB-lite"/>
    </source>
</evidence>
<dbReference type="InterPro" id="IPR000315">
    <property type="entry name" value="Znf_B-box"/>
</dbReference>
<evidence type="ECO:0000259" key="5">
    <source>
        <dbReference type="SMART" id="SM00336"/>
    </source>
</evidence>